<evidence type="ECO:0000313" key="2">
    <source>
        <dbReference type="Proteomes" id="UP001489897"/>
    </source>
</evidence>
<comment type="caution">
    <text evidence="1">The sequence shown here is derived from an EMBL/GenBank/DDBJ whole genome shotgun (WGS) entry which is preliminary data.</text>
</comment>
<keyword evidence="2" id="KW-1185">Reference proteome</keyword>
<reference evidence="1 2" key="1">
    <citation type="submission" date="2024-01" db="EMBL/GenBank/DDBJ databases">
        <title>The diversity of rhizobia nodulating Mimosa spp. in eleven states of Brazil covering several biomes is determined by host plant, location, and edaphic factors.</title>
        <authorList>
            <person name="Rouws L."/>
            <person name="Barauna A."/>
            <person name="Beukes C."/>
            <person name="De Faria S.M."/>
            <person name="Gross E."/>
            <person name="Dos Reis Junior F.B."/>
            <person name="Simon M."/>
            <person name="Maluk M."/>
            <person name="Odee D.W."/>
            <person name="Kenicer G."/>
            <person name="Young J.P.W."/>
            <person name="Reis V.M."/>
            <person name="Zilli J."/>
            <person name="James E.K."/>
        </authorList>
    </citation>
    <scope>NUCLEOTIDE SEQUENCE [LARGE SCALE GENOMIC DNA]</scope>
    <source>
        <strain evidence="1 2">JPY167</strain>
    </source>
</reference>
<protein>
    <submittedName>
        <fullName evidence="1">Uncharacterized protein</fullName>
    </submittedName>
</protein>
<evidence type="ECO:0000313" key="1">
    <source>
        <dbReference type="EMBL" id="MEM5424707.1"/>
    </source>
</evidence>
<name>A0ABU9RXB0_9BURK</name>
<organism evidence="1 2">
    <name type="scientific">Paraburkholderia ferrariae</name>
    <dbReference type="NCBI Taxonomy" id="386056"/>
    <lineage>
        <taxon>Bacteria</taxon>
        <taxon>Pseudomonadati</taxon>
        <taxon>Pseudomonadota</taxon>
        <taxon>Betaproteobacteria</taxon>
        <taxon>Burkholderiales</taxon>
        <taxon>Burkholderiaceae</taxon>
        <taxon>Paraburkholderia</taxon>
    </lineage>
</organism>
<accession>A0ABU9RXB0</accession>
<sequence length="47" mass="5042">MNESLPLTLRQWPELRDAGELNAQAAESGVQVQLPAGGGEVVLRIRA</sequence>
<gene>
    <name evidence="1" type="ORF">VSR73_27025</name>
</gene>
<proteinExistence type="predicted"/>
<dbReference type="Proteomes" id="UP001489897">
    <property type="component" value="Unassembled WGS sequence"/>
</dbReference>
<dbReference type="RefSeq" id="WP_342948949.1">
    <property type="nucleotide sequence ID" value="NZ_JAYMRV010000009.1"/>
</dbReference>
<dbReference type="EMBL" id="JAYMRV010000009">
    <property type="protein sequence ID" value="MEM5424707.1"/>
    <property type="molecule type" value="Genomic_DNA"/>
</dbReference>